<evidence type="ECO:0000313" key="2">
    <source>
        <dbReference type="Proteomes" id="UP000265768"/>
    </source>
</evidence>
<gene>
    <name evidence="1" type="ORF">D5H75_02295</name>
</gene>
<evidence type="ECO:0000313" key="1">
    <source>
        <dbReference type="EMBL" id="RJL35639.1"/>
    </source>
</evidence>
<organism evidence="1 2">
    <name type="scientific">Bailinhaonella thermotolerans</name>
    <dbReference type="NCBI Taxonomy" id="1070861"/>
    <lineage>
        <taxon>Bacteria</taxon>
        <taxon>Bacillati</taxon>
        <taxon>Actinomycetota</taxon>
        <taxon>Actinomycetes</taxon>
        <taxon>Streptosporangiales</taxon>
        <taxon>Streptosporangiaceae</taxon>
        <taxon>Bailinhaonella</taxon>
    </lineage>
</organism>
<accession>A0A3A4B9S3</accession>
<proteinExistence type="predicted"/>
<dbReference type="RefSeq" id="WP_119924613.1">
    <property type="nucleotide sequence ID" value="NZ_QZEY01000001.1"/>
</dbReference>
<reference evidence="1 2" key="1">
    <citation type="submission" date="2018-09" db="EMBL/GenBank/DDBJ databases">
        <title>YIM 75507 draft genome.</title>
        <authorList>
            <person name="Tang S."/>
            <person name="Feng Y."/>
        </authorList>
    </citation>
    <scope>NUCLEOTIDE SEQUENCE [LARGE SCALE GENOMIC DNA]</scope>
    <source>
        <strain evidence="1 2">YIM 75507</strain>
    </source>
</reference>
<sequence length="79" mass="8835">MTLRFYGKGGSEQEECPAVFVDEETLDLVLVGVRVEDPQTVSEIKKYTDVYGNEGAFRLPRKLRKALWEALGGPDPDFG</sequence>
<dbReference type="OrthoDB" id="3577809at2"/>
<dbReference type="EMBL" id="QZEY01000001">
    <property type="protein sequence ID" value="RJL35639.1"/>
    <property type="molecule type" value="Genomic_DNA"/>
</dbReference>
<comment type="caution">
    <text evidence="1">The sequence shown here is derived from an EMBL/GenBank/DDBJ whole genome shotgun (WGS) entry which is preliminary data.</text>
</comment>
<name>A0A3A4B9S3_9ACTN</name>
<keyword evidence="2" id="KW-1185">Reference proteome</keyword>
<dbReference type="Proteomes" id="UP000265768">
    <property type="component" value="Unassembled WGS sequence"/>
</dbReference>
<dbReference type="AlphaFoldDB" id="A0A3A4B9S3"/>
<protein>
    <submittedName>
        <fullName evidence="1">Uncharacterized protein</fullName>
    </submittedName>
</protein>